<gene>
    <name evidence="2" type="ORF">OEA66_06745</name>
</gene>
<dbReference type="Proteomes" id="UP001070176">
    <property type="component" value="Unassembled WGS sequence"/>
</dbReference>
<comment type="caution">
    <text evidence="2">The sequence shown here is derived from an EMBL/GenBank/DDBJ whole genome shotgun (WGS) entry which is preliminary data.</text>
</comment>
<proteinExistence type="predicted"/>
<dbReference type="InterPro" id="IPR018756">
    <property type="entry name" value="DUF2314"/>
</dbReference>
<evidence type="ECO:0000313" key="3">
    <source>
        <dbReference type="Proteomes" id="UP001070176"/>
    </source>
</evidence>
<name>A0ABT3Y1M6_9FLAO</name>
<accession>A0ABT3Y1M6</accession>
<dbReference type="Pfam" id="PF10077">
    <property type="entry name" value="DUF2314"/>
    <property type="match status" value="1"/>
</dbReference>
<feature type="domain" description="DUF2314" evidence="1">
    <location>
        <begin position="40"/>
        <end position="162"/>
    </location>
</feature>
<sequence length="167" mass="19183">MKKILIITAISLFAVSCENNKREKVQREGEPDVIFVENQDNEMNAAIENAKKTFKTGFHQALLSKNPNFSNFVIKQRFDTPDGGGEHMWIGDIVFDKGKYRGIVQNEPMQPLDVKLGDEVVVNIENLSDWMYYDKNLVKGAYTVKVLRKTMTDEEKKQMDSQGLIYE</sequence>
<dbReference type="RefSeq" id="WP_267280665.1">
    <property type="nucleotide sequence ID" value="NZ_JAOVZV010000005.1"/>
</dbReference>
<keyword evidence="3" id="KW-1185">Reference proteome</keyword>
<evidence type="ECO:0000259" key="1">
    <source>
        <dbReference type="Pfam" id="PF10077"/>
    </source>
</evidence>
<organism evidence="2 3">
    <name type="scientific">Chryseobacterium luquanense</name>
    <dbReference type="NCBI Taxonomy" id="2983766"/>
    <lineage>
        <taxon>Bacteria</taxon>
        <taxon>Pseudomonadati</taxon>
        <taxon>Bacteroidota</taxon>
        <taxon>Flavobacteriia</taxon>
        <taxon>Flavobacteriales</taxon>
        <taxon>Weeksellaceae</taxon>
        <taxon>Chryseobacterium group</taxon>
        <taxon>Chryseobacterium</taxon>
    </lineage>
</organism>
<reference evidence="2" key="1">
    <citation type="submission" date="2022-10" db="EMBL/GenBank/DDBJ databases">
        <title>Chryseobacterium sp. nov., a novel bacterial species.</title>
        <authorList>
            <person name="Cao Y."/>
        </authorList>
    </citation>
    <scope>NUCLEOTIDE SEQUENCE</scope>
    <source>
        <strain evidence="2">KC 927</strain>
    </source>
</reference>
<dbReference type="EMBL" id="JAOVZV010000005">
    <property type="protein sequence ID" value="MCX8532047.1"/>
    <property type="molecule type" value="Genomic_DNA"/>
</dbReference>
<protein>
    <submittedName>
        <fullName evidence="2">DUF2314 domain-containing protein</fullName>
    </submittedName>
</protein>
<dbReference type="PROSITE" id="PS51257">
    <property type="entry name" value="PROKAR_LIPOPROTEIN"/>
    <property type="match status" value="1"/>
</dbReference>
<evidence type="ECO:0000313" key="2">
    <source>
        <dbReference type="EMBL" id="MCX8532047.1"/>
    </source>
</evidence>